<organism evidence="1 2">
    <name type="scientific">Bauhinia variegata</name>
    <name type="common">Purple orchid tree</name>
    <name type="synonym">Phanera variegata</name>
    <dbReference type="NCBI Taxonomy" id="167791"/>
    <lineage>
        <taxon>Eukaryota</taxon>
        <taxon>Viridiplantae</taxon>
        <taxon>Streptophyta</taxon>
        <taxon>Embryophyta</taxon>
        <taxon>Tracheophyta</taxon>
        <taxon>Spermatophyta</taxon>
        <taxon>Magnoliopsida</taxon>
        <taxon>eudicotyledons</taxon>
        <taxon>Gunneridae</taxon>
        <taxon>Pentapetalae</taxon>
        <taxon>rosids</taxon>
        <taxon>fabids</taxon>
        <taxon>Fabales</taxon>
        <taxon>Fabaceae</taxon>
        <taxon>Cercidoideae</taxon>
        <taxon>Cercideae</taxon>
        <taxon>Bauhiniinae</taxon>
        <taxon>Bauhinia</taxon>
    </lineage>
</organism>
<keyword evidence="2" id="KW-1185">Reference proteome</keyword>
<reference evidence="1 2" key="1">
    <citation type="journal article" date="2022" name="DNA Res.">
        <title>Chromosomal-level genome assembly of the orchid tree Bauhinia variegata (Leguminosae; Cercidoideae) supports the allotetraploid origin hypothesis of Bauhinia.</title>
        <authorList>
            <person name="Zhong Y."/>
            <person name="Chen Y."/>
            <person name="Zheng D."/>
            <person name="Pang J."/>
            <person name="Liu Y."/>
            <person name="Luo S."/>
            <person name="Meng S."/>
            <person name="Qian L."/>
            <person name="Wei D."/>
            <person name="Dai S."/>
            <person name="Zhou R."/>
        </authorList>
    </citation>
    <scope>NUCLEOTIDE SEQUENCE [LARGE SCALE GENOMIC DNA]</scope>
    <source>
        <strain evidence="1">BV-YZ2020</strain>
    </source>
</reference>
<protein>
    <submittedName>
        <fullName evidence="1">Uncharacterized protein</fullName>
    </submittedName>
</protein>
<evidence type="ECO:0000313" key="2">
    <source>
        <dbReference type="Proteomes" id="UP000828941"/>
    </source>
</evidence>
<dbReference type="EMBL" id="CM039427">
    <property type="protein sequence ID" value="KAI4353143.1"/>
    <property type="molecule type" value="Genomic_DNA"/>
</dbReference>
<gene>
    <name evidence="1" type="ORF">L6164_002113</name>
</gene>
<name>A0ACB9PXC7_BAUVA</name>
<sequence>MAAANSSGSGHSGSAQGSSPSFVPVQQHKQVTQSTEGKENISFASLSLAEHTHAGIVLSCNASIIPLNSTWILDSGATNHITCQFDAFTTYMPVSNWFVSLPNGTNVQVTHIGTVALSSTLVLQHVLFVPSFSFNLISVSKLDKDSQCAFVVQIGFCYIKEPHGWKTIGLAREFEGLYHLVAPVMKNRGTSTNVNTAAVNNSKATNKFDLWHFRFGHASFDRIKPLFANIDGVSCNAQIPCDVCHFAKQKRLPFPSVYLGLYDEKQRRNKEFNSEFPSIGDDTTWG</sequence>
<proteinExistence type="predicted"/>
<evidence type="ECO:0000313" key="1">
    <source>
        <dbReference type="EMBL" id="KAI4353143.1"/>
    </source>
</evidence>
<comment type="caution">
    <text evidence="1">The sequence shown here is derived from an EMBL/GenBank/DDBJ whole genome shotgun (WGS) entry which is preliminary data.</text>
</comment>
<dbReference type="Proteomes" id="UP000828941">
    <property type="component" value="Chromosome 2"/>
</dbReference>
<accession>A0ACB9PXC7</accession>